<organism evidence="1 2">
    <name type="scientific">Coprinellus micaceus</name>
    <name type="common">Glistening ink-cap mushroom</name>
    <name type="synonym">Coprinus micaceus</name>
    <dbReference type="NCBI Taxonomy" id="71717"/>
    <lineage>
        <taxon>Eukaryota</taxon>
        <taxon>Fungi</taxon>
        <taxon>Dikarya</taxon>
        <taxon>Basidiomycota</taxon>
        <taxon>Agaricomycotina</taxon>
        <taxon>Agaricomycetes</taxon>
        <taxon>Agaricomycetidae</taxon>
        <taxon>Agaricales</taxon>
        <taxon>Agaricineae</taxon>
        <taxon>Psathyrellaceae</taxon>
        <taxon>Coprinellus</taxon>
    </lineage>
</organism>
<reference evidence="1 2" key="1">
    <citation type="journal article" date="2019" name="Nat. Ecol. Evol.">
        <title>Megaphylogeny resolves global patterns of mushroom evolution.</title>
        <authorList>
            <person name="Varga T."/>
            <person name="Krizsan K."/>
            <person name="Foldi C."/>
            <person name="Dima B."/>
            <person name="Sanchez-Garcia M."/>
            <person name="Sanchez-Ramirez S."/>
            <person name="Szollosi G.J."/>
            <person name="Szarkandi J.G."/>
            <person name="Papp V."/>
            <person name="Albert L."/>
            <person name="Andreopoulos W."/>
            <person name="Angelini C."/>
            <person name="Antonin V."/>
            <person name="Barry K.W."/>
            <person name="Bougher N.L."/>
            <person name="Buchanan P."/>
            <person name="Buyck B."/>
            <person name="Bense V."/>
            <person name="Catcheside P."/>
            <person name="Chovatia M."/>
            <person name="Cooper J."/>
            <person name="Damon W."/>
            <person name="Desjardin D."/>
            <person name="Finy P."/>
            <person name="Geml J."/>
            <person name="Haridas S."/>
            <person name="Hughes K."/>
            <person name="Justo A."/>
            <person name="Karasinski D."/>
            <person name="Kautmanova I."/>
            <person name="Kiss B."/>
            <person name="Kocsube S."/>
            <person name="Kotiranta H."/>
            <person name="LaButti K.M."/>
            <person name="Lechner B.E."/>
            <person name="Liimatainen K."/>
            <person name="Lipzen A."/>
            <person name="Lukacs Z."/>
            <person name="Mihaltcheva S."/>
            <person name="Morgado L.N."/>
            <person name="Niskanen T."/>
            <person name="Noordeloos M.E."/>
            <person name="Ohm R.A."/>
            <person name="Ortiz-Santana B."/>
            <person name="Ovrebo C."/>
            <person name="Racz N."/>
            <person name="Riley R."/>
            <person name="Savchenko A."/>
            <person name="Shiryaev A."/>
            <person name="Soop K."/>
            <person name="Spirin V."/>
            <person name="Szebenyi C."/>
            <person name="Tomsovsky M."/>
            <person name="Tulloss R.E."/>
            <person name="Uehling J."/>
            <person name="Grigoriev I.V."/>
            <person name="Vagvolgyi C."/>
            <person name="Papp T."/>
            <person name="Martin F.M."/>
            <person name="Miettinen O."/>
            <person name="Hibbett D.S."/>
            <person name="Nagy L.G."/>
        </authorList>
    </citation>
    <scope>NUCLEOTIDE SEQUENCE [LARGE SCALE GENOMIC DNA]</scope>
    <source>
        <strain evidence="1 2">FP101781</strain>
    </source>
</reference>
<name>A0A4Y7SB14_COPMI</name>
<evidence type="ECO:0000313" key="1">
    <source>
        <dbReference type="EMBL" id="TEB18771.1"/>
    </source>
</evidence>
<proteinExistence type="predicted"/>
<dbReference type="Proteomes" id="UP000298030">
    <property type="component" value="Unassembled WGS sequence"/>
</dbReference>
<comment type="caution">
    <text evidence="1">The sequence shown here is derived from an EMBL/GenBank/DDBJ whole genome shotgun (WGS) entry which is preliminary data.</text>
</comment>
<gene>
    <name evidence="1" type="ORF">FA13DRAFT_1803059</name>
</gene>
<evidence type="ECO:0000313" key="2">
    <source>
        <dbReference type="Proteomes" id="UP000298030"/>
    </source>
</evidence>
<dbReference type="EMBL" id="QPFP01000229">
    <property type="protein sequence ID" value="TEB18771.1"/>
    <property type="molecule type" value="Genomic_DNA"/>
</dbReference>
<accession>A0A4Y7SB14</accession>
<sequence length="123" mass="13652">MGRRRLHIKARLLDGGPTISSADAIMCDVFLDIAPHATEVDLVDLEEGNHLDEVLHAIAKWVATGRGREVPFCGLAGSLSSSFVAQYDVRGVRRSHGIAHVLIHLHEEETCHWICVRVRTHDL</sequence>
<dbReference type="AlphaFoldDB" id="A0A4Y7SB14"/>
<protein>
    <submittedName>
        <fullName evidence="1">Uncharacterized protein</fullName>
    </submittedName>
</protein>
<keyword evidence="2" id="KW-1185">Reference proteome</keyword>